<comment type="caution">
    <text evidence="1">The sequence shown here is derived from an EMBL/GenBank/DDBJ whole genome shotgun (WGS) entry which is preliminary data.</text>
</comment>
<dbReference type="Proteomes" id="UP000789920">
    <property type="component" value="Unassembled WGS sequence"/>
</dbReference>
<name>A0ACA9S090_9GLOM</name>
<reference evidence="1" key="1">
    <citation type="submission" date="2021-06" db="EMBL/GenBank/DDBJ databases">
        <authorList>
            <person name="Kallberg Y."/>
            <person name="Tangrot J."/>
            <person name="Rosling A."/>
        </authorList>
    </citation>
    <scope>NUCLEOTIDE SEQUENCE</scope>
    <source>
        <strain evidence="1">MA461A</strain>
    </source>
</reference>
<sequence length="52" mass="5655">MLPVPPSRSPQTIEEAQILYENIRNVAYGLDSIPLLPIPIGLDAIIGLFPVV</sequence>
<evidence type="ECO:0000313" key="1">
    <source>
        <dbReference type="EMBL" id="CAG8818475.1"/>
    </source>
</evidence>
<organism evidence="1 2">
    <name type="scientific">Racocetra persica</name>
    <dbReference type="NCBI Taxonomy" id="160502"/>
    <lineage>
        <taxon>Eukaryota</taxon>
        <taxon>Fungi</taxon>
        <taxon>Fungi incertae sedis</taxon>
        <taxon>Mucoromycota</taxon>
        <taxon>Glomeromycotina</taxon>
        <taxon>Glomeromycetes</taxon>
        <taxon>Diversisporales</taxon>
        <taxon>Gigasporaceae</taxon>
        <taxon>Racocetra</taxon>
    </lineage>
</organism>
<dbReference type="EMBL" id="CAJVQC010081047">
    <property type="protein sequence ID" value="CAG8818475.1"/>
    <property type="molecule type" value="Genomic_DNA"/>
</dbReference>
<keyword evidence="2" id="KW-1185">Reference proteome</keyword>
<proteinExistence type="predicted"/>
<gene>
    <name evidence="1" type="ORF">RPERSI_LOCUS24922</name>
</gene>
<accession>A0ACA9S090</accession>
<protein>
    <submittedName>
        <fullName evidence="1">14516_t:CDS:1</fullName>
    </submittedName>
</protein>
<feature type="non-terminal residue" evidence="1">
    <location>
        <position position="1"/>
    </location>
</feature>
<feature type="non-terminal residue" evidence="1">
    <location>
        <position position="52"/>
    </location>
</feature>
<evidence type="ECO:0000313" key="2">
    <source>
        <dbReference type="Proteomes" id="UP000789920"/>
    </source>
</evidence>